<dbReference type="InterPro" id="IPR022698">
    <property type="entry name" value="OrsD"/>
</dbReference>
<accession>A0A0H5R4W3</accession>
<dbReference type="Pfam" id="PF12013">
    <property type="entry name" value="OrsD"/>
    <property type="match status" value="1"/>
</dbReference>
<dbReference type="AlphaFoldDB" id="A0A0H5R4W3"/>
<evidence type="ECO:0000259" key="2">
    <source>
        <dbReference type="PROSITE" id="PS50157"/>
    </source>
</evidence>
<dbReference type="GO" id="GO:0008270">
    <property type="term" value="F:zinc ion binding"/>
    <property type="evidence" value="ECO:0007669"/>
    <property type="project" value="UniProtKB-KW"/>
</dbReference>
<dbReference type="PROSITE" id="PS50157">
    <property type="entry name" value="ZINC_FINGER_C2H2_2"/>
    <property type="match status" value="1"/>
</dbReference>
<keyword evidence="1" id="KW-0862">Zinc</keyword>
<dbReference type="EMBL" id="HACM01008751">
    <property type="protein sequence ID" value="CRZ09193.1"/>
    <property type="molecule type" value="Transcribed_RNA"/>
</dbReference>
<dbReference type="InterPro" id="IPR013087">
    <property type="entry name" value="Znf_C2H2_type"/>
</dbReference>
<sequence>MYECQKCSKRFSNPRDRKNHLRKKHQELVTVTMPDRTRLIVHRSIRNDIHGFSCPVQCCDTFLEHPQSFRRHVLPCFRLGSVNHIPIPDHDQDQEDPTSLTLYGISFIAELSILVCRECQYVLNPNSRSIRQHIRDKHTGATPSLAFVKQALLLIEDEICSANHPSLNQYMKPSCQLLPPVPGIKIISGYRCLLCAYYCPQSETMRRHFREHHVGSLFHKDSYRPCQLQALFPTHSRKYFGILPTNLKNLRPSSSTKIEGHLDKAVLHSTVLYSYGR</sequence>
<proteinExistence type="predicted"/>
<reference evidence="3" key="1">
    <citation type="submission" date="2015-04" db="EMBL/GenBank/DDBJ databases">
        <title>The genome sequence of the plant pathogenic Rhizarian Plasmodiophora brassicae reveals insights in its biotrophic life cycle and the origin of chitin synthesis.</title>
        <authorList>
            <person name="Schwelm A."/>
            <person name="Fogelqvist J."/>
            <person name="Knaust A."/>
            <person name="Julke S."/>
            <person name="Lilja T."/>
            <person name="Dhandapani V."/>
            <person name="Bonilla-Rosso G."/>
            <person name="Karlsson M."/>
            <person name="Shevchenko A."/>
            <person name="Choi S.R."/>
            <person name="Kim H.G."/>
            <person name="Park J.Y."/>
            <person name="Lim Y.P."/>
            <person name="Ludwig-Muller J."/>
            <person name="Dixelius C."/>
        </authorList>
    </citation>
    <scope>NUCLEOTIDE SEQUENCE</scope>
    <source>
        <tissue evidence="3">Potato root galls</tissue>
    </source>
</reference>
<protein>
    <recommendedName>
        <fullName evidence="2">C2H2-type domain-containing protein</fullName>
    </recommendedName>
</protein>
<evidence type="ECO:0000313" key="3">
    <source>
        <dbReference type="EMBL" id="CRZ09193.1"/>
    </source>
</evidence>
<name>A0A0H5R4W3_9EUKA</name>
<dbReference type="SMART" id="SM00355">
    <property type="entry name" value="ZnF_C2H2"/>
    <property type="match status" value="3"/>
</dbReference>
<organism evidence="3">
    <name type="scientific">Spongospora subterranea</name>
    <dbReference type="NCBI Taxonomy" id="70186"/>
    <lineage>
        <taxon>Eukaryota</taxon>
        <taxon>Sar</taxon>
        <taxon>Rhizaria</taxon>
        <taxon>Endomyxa</taxon>
        <taxon>Phytomyxea</taxon>
        <taxon>Plasmodiophorida</taxon>
        <taxon>Plasmodiophoridae</taxon>
        <taxon>Spongospora</taxon>
    </lineage>
</organism>
<evidence type="ECO:0000256" key="1">
    <source>
        <dbReference type="PROSITE-ProRule" id="PRU00042"/>
    </source>
</evidence>
<keyword evidence="1" id="KW-0479">Metal-binding</keyword>
<feature type="domain" description="C2H2-type" evidence="2">
    <location>
        <begin position="2"/>
        <end position="25"/>
    </location>
</feature>
<dbReference type="PROSITE" id="PS00028">
    <property type="entry name" value="ZINC_FINGER_C2H2_1"/>
    <property type="match status" value="2"/>
</dbReference>
<keyword evidence="1" id="KW-0863">Zinc-finger</keyword>